<evidence type="ECO:0000256" key="1">
    <source>
        <dbReference type="SAM" id="MobiDB-lite"/>
    </source>
</evidence>
<dbReference type="AlphaFoldDB" id="A0A5B7IAA1"/>
<evidence type="ECO:0000313" key="3">
    <source>
        <dbReference type="Proteomes" id="UP000324222"/>
    </source>
</evidence>
<name>A0A5B7IAA1_PORTR</name>
<feature type="region of interest" description="Disordered" evidence="1">
    <location>
        <begin position="17"/>
        <end position="39"/>
    </location>
</feature>
<keyword evidence="3" id="KW-1185">Reference proteome</keyword>
<dbReference type="EMBL" id="VSRR010056870">
    <property type="protein sequence ID" value="MPC81400.1"/>
    <property type="molecule type" value="Genomic_DNA"/>
</dbReference>
<comment type="caution">
    <text evidence="2">The sequence shown here is derived from an EMBL/GenBank/DDBJ whole genome shotgun (WGS) entry which is preliminary data.</text>
</comment>
<evidence type="ECO:0000313" key="2">
    <source>
        <dbReference type="EMBL" id="MPC81400.1"/>
    </source>
</evidence>
<accession>A0A5B7IAA1</accession>
<reference evidence="2 3" key="1">
    <citation type="submission" date="2019-05" db="EMBL/GenBank/DDBJ databases">
        <title>Another draft genome of Portunus trituberculatus and its Hox gene families provides insights of decapod evolution.</title>
        <authorList>
            <person name="Jeong J.-H."/>
            <person name="Song I."/>
            <person name="Kim S."/>
            <person name="Choi T."/>
            <person name="Kim D."/>
            <person name="Ryu S."/>
            <person name="Kim W."/>
        </authorList>
    </citation>
    <scope>NUCLEOTIDE SEQUENCE [LARGE SCALE GENOMIC DNA]</scope>
    <source>
        <tissue evidence="2">Muscle</tissue>
    </source>
</reference>
<organism evidence="2 3">
    <name type="scientific">Portunus trituberculatus</name>
    <name type="common">Swimming crab</name>
    <name type="synonym">Neptunus trituberculatus</name>
    <dbReference type="NCBI Taxonomy" id="210409"/>
    <lineage>
        <taxon>Eukaryota</taxon>
        <taxon>Metazoa</taxon>
        <taxon>Ecdysozoa</taxon>
        <taxon>Arthropoda</taxon>
        <taxon>Crustacea</taxon>
        <taxon>Multicrustacea</taxon>
        <taxon>Malacostraca</taxon>
        <taxon>Eumalacostraca</taxon>
        <taxon>Eucarida</taxon>
        <taxon>Decapoda</taxon>
        <taxon>Pleocyemata</taxon>
        <taxon>Brachyura</taxon>
        <taxon>Eubrachyura</taxon>
        <taxon>Portunoidea</taxon>
        <taxon>Portunidae</taxon>
        <taxon>Portuninae</taxon>
        <taxon>Portunus</taxon>
    </lineage>
</organism>
<proteinExistence type="predicted"/>
<protein>
    <submittedName>
        <fullName evidence="2">Uncharacterized protein</fullName>
    </submittedName>
</protein>
<sequence>MLIVALCQLALRSPCTPSSLLAGAPLPRRPTTHSRTPPPSFTFSLPHLLLTFSFLGPVP</sequence>
<gene>
    <name evidence="2" type="ORF">E2C01_076014</name>
</gene>
<dbReference type="Proteomes" id="UP000324222">
    <property type="component" value="Unassembled WGS sequence"/>
</dbReference>